<reference evidence="1 2" key="1">
    <citation type="submission" date="2016-10" db="EMBL/GenBank/DDBJ databases">
        <title>Draft Genome sequence of Roseomonas sp. strain M3.</title>
        <authorList>
            <person name="Subhash Y."/>
            <person name="Lee S."/>
        </authorList>
    </citation>
    <scope>NUCLEOTIDE SEQUENCE [LARGE SCALE GENOMIC DNA]</scope>
    <source>
        <strain evidence="1 2">M3</strain>
    </source>
</reference>
<evidence type="ECO:0008006" key="3">
    <source>
        <dbReference type="Google" id="ProtNLM"/>
    </source>
</evidence>
<name>A0A1V2H4I7_9PROT</name>
<dbReference type="Proteomes" id="UP000188879">
    <property type="component" value="Unassembled WGS sequence"/>
</dbReference>
<keyword evidence="2" id="KW-1185">Reference proteome</keyword>
<protein>
    <recommendedName>
        <fullName evidence="3">Phage protein</fullName>
    </recommendedName>
</protein>
<dbReference type="AlphaFoldDB" id="A0A1V2H4I7"/>
<proteinExistence type="predicted"/>
<dbReference type="EMBL" id="MLCO01000069">
    <property type="protein sequence ID" value="ONG55716.1"/>
    <property type="molecule type" value="Genomic_DNA"/>
</dbReference>
<comment type="caution">
    <text evidence="1">The sequence shown here is derived from an EMBL/GenBank/DDBJ whole genome shotgun (WGS) entry which is preliminary data.</text>
</comment>
<organism evidence="1 2">
    <name type="scientific">Teichococcus deserti</name>
    <dbReference type="NCBI Taxonomy" id="1817963"/>
    <lineage>
        <taxon>Bacteria</taxon>
        <taxon>Pseudomonadati</taxon>
        <taxon>Pseudomonadota</taxon>
        <taxon>Alphaproteobacteria</taxon>
        <taxon>Acetobacterales</taxon>
        <taxon>Roseomonadaceae</taxon>
        <taxon>Roseomonas</taxon>
    </lineage>
</organism>
<evidence type="ECO:0000313" key="2">
    <source>
        <dbReference type="Proteomes" id="UP000188879"/>
    </source>
</evidence>
<gene>
    <name evidence="1" type="ORF">BKE38_08595</name>
</gene>
<evidence type="ECO:0000313" key="1">
    <source>
        <dbReference type="EMBL" id="ONG55716.1"/>
    </source>
</evidence>
<sequence length="626" mass="67317">MAAGRSIKTSFTAGELSDQLLGRGDLRAFENGARRLRNVFIEPTGGVTRRPGLRHVAVLPGAARLVAFEFNTEQTYLLALTHQRLQVFMGDAEVASLPAPWTAAMLDQMAWTQSADTLLLLHPEMPPQKVTRTSHTSWSIAGWDWVFLPYFRFLPPGIAMIPSGTDGDISLTCTGDFFQPGHVGAAMRLHGKRLVVSSVTSTTTATAQLAETLPSTAPTTDWDEAAFSGARGWPASACFHQDRLVLGGARDLPNRLWLSRSGDLFNFDLGSGLDDQAIEFGLLSDQVNAIRAVFSGRHLQVFTSGAEWMVTGDPMTPSSIQLHRQTRIGSPVARSIAPVDVDGSTIFVARSGQAVHEYAYTDVAQAYQANDLALVARHLVQAPVAMAYDQTRRLLHVAMNGGWLATLTLYRAEQVTAWTRQDTAGRFLSLAEIDGTVWCAVDRDGSVRLERFDPLLAVDAGLTGGSAVAQTTWTGLGHLAGRVVQVVADGAPRGTASVGADSVSIDPEAFALQVGLGFAHVIEPLPPQLGGAAGARSGPLRLVAAGFRLLETAALSVDLGRGLQPVPFRRLDTALLDAVAPRFTGDVTLRGFGWRRDTLQPLWRIEGDTPLPLTLLSVTTETRMTD</sequence>
<accession>A0A1V2H4I7</accession>
<dbReference type="RefSeq" id="WP_076956940.1">
    <property type="nucleotide sequence ID" value="NZ_MLCO01000069.1"/>
</dbReference>
<dbReference type="OrthoDB" id="5438497at2"/>